<organism evidence="1 2">
    <name type="scientific">Leucobacter viscericola</name>
    <dbReference type="NCBI Taxonomy" id="2714935"/>
    <lineage>
        <taxon>Bacteria</taxon>
        <taxon>Bacillati</taxon>
        <taxon>Actinomycetota</taxon>
        <taxon>Actinomycetes</taxon>
        <taxon>Micrococcales</taxon>
        <taxon>Microbacteriaceae</taxon>
        <taxon>Leucobacter</taxon>
    </lineage>
</organism>
<dbReference type="RefSeq" id="WP_166292460.1">
    <property type="nucleotide sequence ID" value="NZ_CP049863.1"/>
</dbReference>
<sequence length="108" mass="12032">MDAFTPDRLVTVCAERYTQDELQGFAADALAKDKPVTVFLAALEYQHLMAARIALTKFSSPEMVNDAHDMERRGYGGQAWILREAVAIRIVDHPNERREVDVGGVVQG</sequence>
<proteinExistence type="predicted"/>
<protein>
    <submittedName>
        <fullName evidence="1">Uncharacterized protein</fullName>
    </submittedName>
</protein>
<evidence type="ECO:0000313" key="1">
    <source>
        <dbReference type="EMBL" id="QIK64120.1"/>
    </source>
</evidence>
<gene>
    <name evidence="1" type="ORF">G7068_13635</name>
</gene>
<dbReference type="EMBL" id="CP049863">
    <property type="protein sequence ID" value="QIK64120.1"/>
    <property type="molecule type" value="Genomic_DNA"/>
</dbReference>
<dbReference type="AlphaFoldDB" id="A0A6G7XHN8"/>
<dbReference type="KEGG" id="lvi:G7068_13635"/>
<accession>A0A6G7XHN8</accession>
<reference evidence="1 2" key="1">
    <citation type="submission" date="2020-03" db="EMBL/GenBank/DDBJ databases">
        <title>Leucobacter sp. nov., isolated from beetles.</title>
        <authorList>
            <person name="Hyun D.-W."/>
            <person name="Bae J.-W."/>
        </authorList>
    </citation>
    <scope>NUCLEOTIDE SEQUENCE [LARGE SCALE GENOMIC DNA]</scope>
    <source>
        <strain evidence="1 2">HDW9C</strain>
    </source>
</reference>
<evidence type="ECO:0000313" key="2">
    <source>
        <dbReference type="Proteomes" id="UP000502677"/>
    </source>
</evidence>
<dbReference type="Proteomes" id="UP000502677">
    <property type="component" value="Chromosome"/>
</dbReference>
<keyword evidence="2" id="KW-1185">Reference proteome</keyword>
<name>A0A6G7XHN8_9MICO</name>